<protein>
    <submittedName>
        <fullName evidence="2">Uncharacterized protein</fullName>
    </submittedName>
</protein>
<proteinExistence type="predicted"/>
<name>A0AAD1XZF7_EUPCR</name>
<keyword evidence="3" id="KW-1185">Reference proteome</keyword>
<comment type="caution">
    <text evidence="2">The sequence shown here is derived from an EMBL/GenBank/DDBJ whole genome shotgun (WGS) entry which is preliminary data.</text>
</comment>
<dbReference type="Proteomes" id="UP001295684">
    <property type="component" value="Unassembled WGS sequence"/>
</dbReference>
<sequence>MNNHHSDHCQQNLASSSPHNLLKKLMNRNNTKVKKNPNLNLSQEDNRTDTCSPSSKLSQTKNEVDYSFFCEDSIPHNLFGSFIVTPSELIDPFNSQPDSRVYSYCSFTSKKASQQKERPDIQRRKMLRSMKRFYYELFKYLNNKFFYLRLKRVVYSTVIKALENLCAVYISKTHAEQMAQFMFKFLNIKCASCTSAQSEAFKSGKKVYNCTYNYSISKFDSLFESEHFRILLLSYSGLQQSSPLCLQEMKSKQQWPNRFDTHDGSYLRLIYKHLRKGRMEKSDACLKESVKRCQYY</sequence>
<dbReference type="EMBL" id="CAMPGE010023699">
    <property type="protein sequence ID" value="CAI2381609.1"/>
    <property type="molecule type" value="Genomic_DNA"/>
</dbReference>
<evidence type="ECO:0000313" key="2">
    <source>
        <dbReference type="EMBL" id="CAI2381609.1"/>
    </source>
</evidence>
<feature type="compositionally biased region" description="Polar residues" evidence="1">
    <location>
        <begin position="37"/>
        <end position="58"/>
    </location>
</feature>
<evidence type="ECO:0000313" key="3">
    <source>
        <dbReference type="Proteomes" id="UP001295684"/>
    </source>
</evidence>
<evidence type="ECO:0000256" key="1">
    <source>
        <dbReference type="SAM" id="MobiDB-lite"/>
    </source>
</evidence>
<dbReference type="AlphaFoldDB" id="A0AAD1XZF7"/>
<accession>A0AAD1XZF7</accession>
<feature type="region of interest" description="Disordered" evidence="1">
    <location>
        <begin position="29"/>
        <end position="58"/>
    </location>
</feature>
<reference evidence="2" key="1">
    <citation type="submission" date="2023-07" db="EMBL/GenBank/DDBJ databases">
        <authorList>
            <consortium name="AG Swart"/>
            <person name="Singh M."/>
            <person name="Singh A."/>
            <person name="Seah K."/>
            <person name="Emmerich C."/>
        </authorList>
    </citation>
    <scope>NUCLEOTIDE SEQUENCE</scope>
    <source>
        <strain evidence="2">DP1</strain>
    </source>
</reference>
<gene>
    <name evidence="2" type="ORF">ECRASSUSDP1_LOCUS23066</name>
</gene>
<organism evidence="2 3">
    <name type="scientific">Euplotes crassus</name>
    <dbReference type="NCBI Taxonomy" id="5936"/>
    <lineage>
        <taxon>Eukaryota</taxon>
        <taxon>Sar</taxon>
        <taxon>Alveolata</taxon>
        <taxon>Ciliophora</taxon>
        <taxon>Intramacronucleata</taxon>
        <taxon>Spirotrichea</taxon>
        <taxon>Hypotrichia</taxon>
        <taxon>Euplotida</taxon>
        <taxon>Euplotidae</taxon>
        <taxon>Moneuplotes</taxon>
    </lineage>
</organism>